<dbReference type="Proteomes" id="UP000472372">
    <property type="component" value="Chromosome 3"/>
</dbReference>
<dbReference type="GO" id="GO:0005524">
    <property type="term" value="F:ATP binding"/>
    <property type="evidence" value="ECO:0007669"/>
    <property type="project" value="UniProtKB-KW"/>
</dbReference>
<dbReference type="InterPro" id="IPR027417">
    <property type="entry name" value="P-loop_NTPase"/>
</dbReference>
<dbReference type="Gene3D" id="3.40.50.300">
    <property type="entry name" value="P-loop containing nucleotide triphosphate hydrolases"/>
    <property type="match status" value="2"/>
</dbReference>
<feature type="region of interest" description="Disordered" evidence="4">
    <location>
        <begin position="921"/>
        <end position="965"/>
    </location>
</feature>
<dbReference type="InterPro" id="IPR049730">
    <property type="entry name" value="SNF2/RAD54-like_C"/>
</dbReference>
<feature type="region of interest" description="Disordered" evidence="4">
    <location>
        <begin position="1"/>
        <end position="79"/>
    </location>
</feature>
<protein>
    <submittedName>
        <fullName evidence="5">Uncharacterized protein</fullName>
    </submittedName>
</protein>
<organism evidence="5 6">
    <name type="scientific">Pyrenophora teres f. teres</name>
    <dbReference type="NCBI Taxonomy" id="97479"/>
    <lineage>
        <taxon>Eukaryota</taxon>
        <taxon>Fungi</taxon>
        <taxon>Dikarya</taxon>
        <taxon>Ascomycota</taxon>
        <taxon>Pezizomycotina</taxon>
        <taxon>Dothideomycetes</taxon>
        <taxon>Pleosporomycetidae</taxon>
        <taxon>Pleosporales</taxon>
        <taxon>Pleosporineae</taxon>
        <taxon>Pleosporaceae</taxon>
        <taxon>Pyrenophora</taxon>
    </lineage>
</organism>
<proteinExistence type="predicted"/>
<dbReference type="GO" id="GO:0016787">
    <property type="term" value="F:hydrolase activity"/>
    <property type="evidence" value="ECO:0007669"/>
    <property type="project" value="UniProtKB-KW"/>
</dbReference>
<evidence type="ECO:0000313" key="5">
    <source>
        <dbReference type="EMBL" id="CAE7025815.1"/>
    </source>
</evidence>
<dbReference type="SUPFAM" id="SSF52540">
    <property type="entry name" value="P-loop containing nucleoside triphosphate hydrolases"/>
    <property type="match status" value="2"/>
</dbReference>
<dbReference type="Pfam" id="PF00176">
    <property type="entry name" value="SNF2-rel_dom"/>
    <property type="match status" value="1"/>
</dbReference>
<dbReference type="InterPro" id="IPR000330">
    <property type="entry name" value="SNF2_N"/>
</dbReference>
<dbReference type="PROSITE" id="PS51194">
    <property type="entry name" value="HELICASE_CTER"/>
    <property type="match status" value="1"/>
</dbReference>
<evidence type="ECO:0000313" key="6">
    <source>
        <dbReference type="Proteomes" id="UP000472372"/>
    </source>
</evidence>
<keyword evidence="3" id="KW-0067">ATP-binding</keyword>
<feature type="compositionally biased region" description="Polar residues" evidence="4">
    <location>
        <begin position="33"/>
        <end position="70"/>
    </location>
</feature>
<dbReference type="EMBL" id="HG992979">
    <property type="protein sequence ID" value="CAE7025815.1"/>
    <property type="molecule type" value="Genomic_DNA"/>
</dbReference>
<reference evidence="5" key="1">
    <citation type="submission" date="2021-02" db="EMBL/GenBank/DDBJ databases">
        <authorList>
            <person name="Syme A R."/>
            <person name="Syme A R."/>
            <person name="Moolhuijzen P."/>
        </authorList>
    </citation>
    <scope>NUCLEOTIDE SEQUENCE</scope>
    <source>
        <strain evidence="5">W1-1</strain>
    </source>
</reference>
<evidence type="ECO:0000256" key="1">
    <source>
        <dbReference type="ARBA" id="ARBA00022741"/>
    </source>
</evidence>
<dbReference type="SMART" id="SM00487">
    <property type="entry name" value="DEXDc"/>
    <property type="match status" value="1"/>
</dbReference>
<dbReference type="PANTHER" id="PTHR45626:SF51">
    <property type="entry name" value="SNF2-RELATED DOMAIN-CONTAINING PROTEIN"/>
    <property type="match status" value="1"/>
</dbReference>
<dbReference type="PANTHER" id="PTHR45626">
    <property type="entry name" value="TRANSCRIPTION TERMINATION FACTOR 2-RELATED"/>
    <property type="match status" value="1"/>
</dbReference>
<dbReference type="CDD" id="cd18793">
    <property type="entry name" value="SF2_C_SNF"/>
    <property type="match status" value="1"/>
</dbReference>
<dbReference type="CDD" id="cd18008">
    <property type="entry name" value="DEXDc_SHPRH-like"/>
    <property type="match status" value="1"/>
</dbReference>
<keyword evidence="1" id="KW-0547">Nucleotide-binding</keyword>
<feature type="compositionally biased region" description="Basic and acidic residues" evidence="4">
    <location>
        <begin position="1230"/>
        <end position="1239"/>
    </location>
</feature>
<dbReference type="GO" id="GO:0008094">
    <property type="term" value="F:ATP-dependent activity, acting on DNA"/>
    <property type="evidence" value="ECO:0007669"/>
    <property type="project" value="TreeGrafter"/>
</dbReference>
<dbReference type="InterPro" id="IPR014001">
    <property type="entry name" value="Helicase_ATP-bd"/>
</dbReference>
<accession>A0A6S6VXW0</accession>
<gene>
    <name evidence="5" type="ORF">PTTW11_03973</name>
</gene>
<sequence>MSGPSLVETPASWVATGSTHAQHTTRTDAAPTENYQRQDNIKATSFSSHSRPSATELASTPVDSVSSPTHATPEGENTKLQDLDRYIALGCLYVEQPADITQESPSHTEWVELLYHELPDELRISIGKEAARLLEARWIRLFLHRPSHTSTNLHRLVRVYVIPEDWGRRSIDRNSKSLKGSLRHLLQDIDISPEVWHGDYREGDVSRFDPWAEPELSSLYYLFNTLPSPAPDPGSIKNRYTRAAVHDLLKSATVSEWEEHGEQALAGLKTRLYAYQARSASLILQREAAPQLQLDPRLETRTSPTGQTFYFGARDGSFLQEPRYYETNRGGILAETMGLGKTIICLAVILATKHHLPKIPAAYQPPPPTRDRVGSLADMAASIMGRYSIPAKAFLEESEGNGVGDLTNLKDTLERNMPFYEIPPDIPRMNRNTRIPPPRQLVLSSATIIVVPRNLLHQWQSEIHKHVLRGGLKVLVVDSVPKRGSKAKNTQDLGDNMEFQSELPAPTKFMNFDVVLFTRNRFEQEIQDGQDDLGRRVVSGVSRTCECPYIGSTRIPDCNCINADSVYESPLKRIHWLRIIIDEGHSFSSSVSNAVLLAKQIQAERRWVVSGTPAKNLVGVEVDMSTMDLDGNDPALQRELVIEKRKTFGLDPDNIKAAKALGMLASNFLMVRPWCDSSEGKLEWDDYIYRHEHQYRKTYSGFSSCFLRTLEGLVVKTRAEDVEKDIVLPPMHHRVVFLQPCWFDKMTANLFVQVLRANAITSERADVDYLFHKNSVKDRHRLIKNLRQSNFTWTGFSLSDVVSTLEASSKYLSKEDKTCSLVDAQSLLESSQAVSKLATSKSWTALSKAHEVGMAVENWPEDSKEAFALVHPADPTMIGVTQMIEGQLHVDSNLLSQDPTNGLEFVGQTAKAKNMGEKAVASSPLQKTGVPSSLVGDQQPLAGRRAPAVASKSSPKRPSVAKSPKYTEDSILLESLVRPKKRKLTFAEETAGLPVDSSLRNTRLVGTTSSKLTYLLDKVMQHQATEKIIIFYDGDDAAFYIAQCLELMYVNHRIYARTLNNTLRSEYVRLFNEHPDVRVLLIDVACGALGLNLNAASVVLIVNPINRPGLEAQAIKRSHRIGQTKEVIVETLVLENTIEHAIFNRAKKMSRADHQEAKELEDDVGIIEIIQNAQILAVDDEEAEGQDSFALLKTPQQIFGRSNRHQYHRYGLADAKTTDKPKKKAKTTKSAKEARKEDGDNYGNADSLPTLPMRGLVYGDTGPGECQPLADPVSSIFGRG</sequence>
<dbReference type="GO" id="GO:0006281">
    <property type="term" value="P:DNA repair"/>
    <property type="evidence" value="ECO:0007669"/>
    <property type="project" value="TreeGrafter"/>
</dbReference>
<dbReference type="GO" id="GO:0005634">
    <property type="term" value="C:nucleus"/>
    <property type="evidence" value="ECO:0007669"/>
    <property type="project" value="TreeGrafter"/>
</dbReference>
<evidence type="ECO:0000256" key="3">
    <source>
        <dbReference type="ARBA" id="ARBA00022840"/>
    </source>
</evidence>
<feature type="compositionally biased region" description="Polar residues" evidence="4">
    <location>
        <begin position="15"/>
        <end position="24"/>
    </location>
</feature>
<dbReference type="AlphaFoldDB" id="A0A6S6VXW0"/>
<dbReference type="InterPro" id="IPR050628">
    <property type="entry name" value="SNF2_RAD54_helicase_TF"/>
</dbReference>
<dbReference type="InterPro" id="IPR001650">
    <property type="entry name" value="Helicase_C-like"/>
</dbReference>
<keyword evidence="2" id="KW-0378">Hydrolase</keyword>
<feature type="region of interest" description="Disordered" evidence="4">
    <location>
        <begin position="1212"/>
        <end position="1280"/>
    </location>
</feature>
<evidence type="ECO:0000256" key="2">
    <source>
        <dbReference type="ARBA" id="ARBA00022801"/>
    </source>
</evidence>
<evidence type="ECO:0000256" key="4">
    <source>
        <dbReference type="SAM" id="MobiDB-lite"/>
    </source>
</evidence>
<dbReference type="Pfam" id="PF00271">
    <property type="entry name" value="Helicase_C"/>
    <property type="match status" value="1"/>
</dbReference>
<name>A0A6S6VXW0_9PLEO</name>